<feature type="region of interest" description="Disordered" evidence="11">
    <location>
        <begin position="426"/>
        <end position="769"/>
    </location>
</feature>
<dbReference type="PROSITE" id="PS01359">
    <property type="entry name" value="ZF_PHD_1"/>
    <property type="match status" value="1"/>
</dbReference>
<dbReference type="InterPro" id="IPR013083">
    <property type="entry name" value="Znf_RING/FYVE/PHD"/>
</dbReference>
<dbReference type="InterPro" id="IPR019787">
    <property type="entry name" value="Znf_PHD-finger"/>
</dbReference>
<feature type="site" description="Histone H3K4me3 binding" evidence="7">
    <location>
        <position position="800"/>
    </location>
</feature>
<feature type="region of interest" description="Disordered" evidence="11">
    <location>
        <begin position="121"/>
        <end position="234"/>
    </location>
</feature>
<keyword evidence="4 9" id="KW-0863">Zinc-finger</keyword>
<keyword evidence="6 10" id="KW-0539">Nucleus</keyword>
<dbReference type="Gene3D" id="6.10.140.1740">
    <property type="match status" value="1"/>
</dbReference>
<evidence type="ECO:0000256" key="2">
    <source>
        <dbReference type="ARBA" id="ARBA00010210"/>
    </source>
</evidence>
<dbReference type="InterPro" id="IPR011011">
    <property type="entry name" value="Znf_FYVE_PHD"/>
</dbReference>
<dbReference type="Proteomes" id="UP001056012">
    <property type="component" value="Chromosome 6"/>
</dbReference>
<dbReference type="OrthoDB" id="5411773at2759"/>
<accession>A0A9Q9DVE2</accession>
<feature type="binding site" evidence="8">
    <location>
        <position position="822"/>
    </location>
    <ligand>
        <name>Zn(2+)</name>
        <dbReference type="ChEBI" id="CHEBI:29105"/>
        <label>2</label>
    </ligand>
</feature>
<dbReference type="EMBL" id="CP089279">
    <property type="protein sequence ID" value="USP80752.1"/>
    <property type="molecule type" value="Genomic_DNA"/>
</dbReference>
<dbReference type="GO" id="GO:0004402">
    <property type="term" value="F:histone acetyltransferase activity"/>
    <property type="evidence" value="ECO:0007669"/>
    <property type="project" value="TreeGrafter"/>
</dbReference>
<dbReference type="GO" id="GO:0008270">
    <property type="term" value="F:zinc ion binding"/>
    <property type="evidence" value="ECO:0007669"/>
    <property type="project" value="UniProtKB-KW"/>
</dbReference>
<dbReference type="SUPFAM" id="SSF57903">
    <property type="entry name" value="FYVE/PHD zinc finger"/>
    <property type="match status" value="1"/>
</dbReference>
<feature type="compositionally biased region" description="Basic residues" evidence="11">
    <location>
        <begin position="175"/>
        <end position="190"/>
    </location>
</feature>
<feature type="compositionally biased region" description="Polar residues" evidence="11">
    <location>
        <begin position="709"/>
        <end position="722"/>
    </location>
</feature>
<evidence type="ECO:0000256" key="8">
    <source>
        <dbReference type="PIRSR" id="PIRSR628651-51"/>
    </source>
</evidence>
<feature type="binding site" evidence="8">
    <location>
        <position position="796"/>
    </location>
    <ligand>
        <name>Zn(2+)</name>
        <dbReference type="ChEBI" id="CHEBI:29105"/>
        <label>2</label>
    </ligand>
</feature>
<evidence type="ECO:0000313" key="13">
    <source>
        <dbReference type="EMBL" id="USP80752.1"/>
    </source>
</evidence>
<evidence type="ECO:0000256" key="5">
    <source>
        <dbReference type="ARBA" id="ARBA00022833"/>
    </source>
</evidence>
<feature type="compositionally biased region" description="Polar residues" evidence="11">
    <location>
        <begin position="426"/>
        <end position="436"/>
    </location>
</feature>
<evidence type="ECO:0000259" key="12">
    <source>
        <dbReference type="PROSITE" id="PS50016"/>
    </source>
</evidence>
<dbReference type="SMART" id="SM01408">
    <property type="entry name" value="ING"/>
    <property type="match status" value="1"/>
</dbReference>
<feature type="domain" description="PHD-type" evidence="12">
    <location>
        <begin position="776"/>
        <end position="828"/>
    </location>
</feature>
<dbReference type="SMART" id="SM00249">
    <property type="entry name" value="PHD"/>
    <property type="match status" value="1"/>
</dbReference>
<comment type="subcellular location">
    <subcellularLocation>
        <location evidence="1 10">Nucleus</location>
    </subcellularLocation>
</comment>
<feature type="binding site" evidence="8">
    <location>
        <position position="805"/>
    </location>
    <ligand>
        <name>Zn(2+)</name>
        <dbReference type="ChEBI" id="CHEBI:29105"/>
        <label>1</label>
    </ligand>
</feature>
<dbReference type="VEuPathDB" id="FungiDB:yc1106_08026"/>
<proteinExistence type="inferred from homology"/>
<protein>
    <recommendedName>
        <fullName evidence="10">Chromatin modification-related protein</fullName>
    </recommendedName>
</protein>
<feature type="region of interest" description="Disordered" evidence="11">
    <location>
        <begin position="1"/>
        <end position="21"/>
    </location>
</feature>
<gene>
    <name evidence="13" type="ORF">yc1106_08026</name>
</gene>
<feature type="binding site" evidence="8">
    <location>
        <position position="779"/>
    </location>
    <ligand>
        <name>Zn(2+)</name>
        <dbReference type="ChEBI" id="CHEBI:29105"/>
        <label>1</label>
    </ligand>
</feature>
<evidence type="ECO:0000313" key="14">
    <source>
        <dbReference type="Proteomes" id="UP001056012"/>
    </source>
</evidence>
<feature type="binding site" evidence="8">
    <location>
        <position position="781"/>
    </location>
    <ligand>
        <name>Zn(2+)</name>
        <dbReference type="ChEBI" id="CHEBI:29105"/>
        <label>1</label>
    </ligand>
</feature>
<evidence type="ECO:0000256" key="6">
    <source>
        <dbReference type="ARBA" id="ARBA00023242"/>
    </source>
</evidence>
<dbReference type="GO" id="GO:0006355">
    <property type="term" value="P:regulation of DNA-templated transcription"/>
    <property type="evidence" value="ECO:0007669"/>
    <property type="project" value="TreeGrafter"/>
</dbReference>
<feature type="binding site" evidence="8">
    <location>
        <position position="792"/>
    </location>
    <ligand>
        <name>Zn(2+)</name>
        <dbReference type="ChEBI" id="CHEBI:29105"/>
        <label>2</label>
    </ligand>
</feature>
<dbReference type="PROSITE" id="PS50016">
    <property type="entry name" value="ZF_PHD_2"/>
    <property type="match status" value="1"/>
</dbReference>
<feature type="site" description="Histone H3K4me3 binding" evidence="7">
    <location>
        <position position="793"/>
    </location>
</feature>
<dbReference type="PANTHER" id="PTHR10333:SF94">
    <property type="entry name" value="FINGER DOMAIN PROTEIN, PUTATIVE (AFU_ORTHOLOGUE AFUA_3G11940)-RELATED"/>
    <property type="match status" value="1"/>
</dbReference>
<dbReference type="AlphaFoldDB" id="A0A9Q9DVE2"/>
<feature type="site" description="Histone H3K4me3 binding" evidence="7">
    <location>
        <position position="778"/>
    </location>
</feature>
<feature type="compositionally biased region" description="Low complexity" evidence="11">
    <location>
        <begin position="9"/>
        <end position="19"/>
    </location>
</feature>
<feature type="compositionally biased region" description="Low complexity" evidence="11">
    <location>
        <begin position="497"/>
        <end position="512"/>
    </location>
</feature>
<feature type="compositionally biased region" description="Pro residues" evidence="11">
    <location>
        <begin position="129"/>
        <end position="142"/>
    </location>
</feature>
<feature type="compositionally biased region" description="Basic and acidic residues" evidence="11">
    <location>
        <begin position="557"/>
        <end position="567"/>
    </location>
</feature>
<comment type="domain">
    <text evidence="10">The PHD-type zinc finger mediates the binding to H3K4me3.</text>
</comment>
<feature type="site" description="Histone H3K4me3 binding" evidence="7">
    <location>
        <position position="789"/>
    </location>
</feature>
<comment type="subunit">
    <text evidence="10">Component of an histone acetyltransferase complex. Interacts with H3K4me3 and to a lesser extent with H3K4me2.</text>
</comment>
<feature type="binding site" evidence="8">
    <location>
        <position position="825"/>
    </location>
    <ligand>
        <name>Zn(2+)</name>
        <dbReference type="ChEBI" id="CHEBI:29105"/>
        <label>2</label>
    </ligand>
</feature>
<dbReference type="InterPro" id="IPR001965">
    <property type="entry name" value="Znf_PHD"/>
</dbReference>
<evidence type="ECO:0000256" key="3">
    <source>
        <dbReference type="ARBA" id="ARBA00022723"/>
    </source>
</evidence>
<sequence length="852" mass="92543">MSEADDAPDMAQPAPNPDAQTTVNDFLDYTEFFPSDLVRSLTLIADLDSTYADAVQQVHELTVQYGKLPTLPDQDRPDPALLRKQIAHHLQKAINQREFAYTEASRLYEVTVRHCQRSSVIKRKLQAQPQPPSRDPTPPPVSPSALRPVYRNYERPPHMRLAFDNARNANASRQRDRHRKTNASHSRGRGRGRDVSDSSGDSDDVSAIHVASPRKRKQDRDRHSRPGGGRARAAGVLGTNVHSSIAGISTSNALAQLVPPPADAKPGSKWAPWKKLTEYEMAVLRKQMKKNAVWTPSQTMMIRELEKKHRTEADYEREKARCEATGEPFLDEEPETLQQIMASSGLGAAPSQASQPANPPASTEPVEEEGKDETGPVSIRLKPVVSDEGKRLDRTSQRQKAMQDAQELIGASEKIKEAADGLKELNFSSNVASPGSQKRRSAPRLATKRKRDTSPPPATDDDSGLMREASVDTQDSATKPPDAKRARLQLITPAPNSGSSPIPTPGSIISTPQDIAASAVHSPRANAPVPPVEPTELPDNGNAAQVPLATAGPSTPKADRAASKELSPELTPLGTSPALSERSLTALEASPSPVPPPPTQVTDREPVLAPAPAPAPTATTAASTRSRRESVIPKVHTPPEASQLLKTSKTPTPVPEPAPDNSAPPTLRPRSARGHVPAPKAQSEEPKPNEQGRITRETRRYSVFGQPASALTANPSLPATRTSSRRKPPPKGEVTAAEHGQKTVTNVKRAQGSKNKKKKRTEEEVEAADDIDPDEPRYCICDDVSYGAMISCDNNCDREWFHLPCVNMTEDDIPSRRAKWYCPDCRTALNTDAYGNPLVPPPLPGRRGNRSV</sequence>
<evidence type="ECO:0000256" key="11">
    <source>
        <dbReference type="SAM" id="MobiDB-lite"/>
    </source>
</evidence>
<dbReference type="Gene3D" id="3.30.40.10">
    <property type="entry name" value="Zinc/RING finger domain, C3HC4 (zinc finger)"/>
    <property type="match status" value="1"/>
</dbReference>
<comment type="function">
    <text evidence="10">Component of an histone acetyltransferase complex.</text>
</comment>
<dbReference type="CDD" id="cd15505">
    <property type="entry name" value="PHD_ING"/>
    <property type="match status" value="1"/>
</dbReference>
<dbReference type="PANTHER" id="PTHR10333">
    <property type="entry name" value="INHIBITOR OF GROWTH PROTEIN"/>
    <property type="match status" value="1"/>
</dbReference>
<evidence type="ECO:0000256" key="10">
    <source>
        <dbReference type="RuleBase" id="RU361213"/>
    </source>
</evidence>
<feature type="region of interest" description="Disordered" evidence="11">
    <location>
        <begin position="344"/>
        <end position="408"/>
    </location>
</feature>
<feature type="compositionally biased region" description="Basic and acidic residues" evidence="11">
    <location>
        <begin position="682"/>
        <end position="700"/>
    </location>
</feature>
<comment type="similarity">
    <text evidence="2 10">Belongs to the ING family.</text>
</comment>
<organism evidence="13 14">
    <name type="scientific">Curvularia clavata</name>
    <dbReference type="NCBI Taxonomy" id="95742"/>
    <lineage>
        <taxon>Eukaryota</taxon>
        <taxon>Fungi</taxon>
        <taxon>Dikarya</taxon>
        <taxon>Ascomycota</taxon>
        <taxon>Pezizomycotina</taxon>
        <taxon>Dothideomycetes</taxon>
        <taxon>Pleosporomycetidae</taxon>
        <taxon>Pleosporales</taxon>
        <taxon>Pleosporineae</taxon>
        <taxon>Pleosporaceae</taxon>
        <taxon>Curvularia</taxon>
    </lineage>
</organism>
<keyword evidence="14" id="KW-1185">Reference proteome</keyword>
<keyword evidence="5 8" id="KW-0862">Zinc</keyword>
<keyword evidence="10" id="KW-0156">Chromatin regulator</keyword>
<dbReference type="GO" id="GO:0000123">
    <property type="term" value="C:histone acetyltransferase complex"/>
    <property type="evidence" value="ECO:0007669"/>
    <property type="project" value="TreeGrafter"/>
</dbReference>
<dbReference type="InterPro" id="IPR019786">
    <property type="entry name" value="Zinc_finger_PHD-type_CS"/>
</dbReference>
<dbReference type="InterPro" id="IPR028651">
    <property type="entry name" value="ING_fam"/>
</dbReference>
<reference evidence="13" key="1">
    <citation type="submission" date="2021-12" db="EMBL/GenBank/DDBJ databases">
        <title>Curvularia clavata genome.</title>
        <authorList>
            <person name="Cao Y."/>
        </authorList>
    </citation>
    <scope>NUCLEOTIDE SEQUENCE</scope>
    <source>
        <strain evidence="13">Yc1106</strain>
    </source>
</reference>
<dbReference type="GO" id="GO:0005634">
    <property type="term" value="C:nucleus"/>
    <property type="evidence" value="ECO:0007669"/>
    <property type="project" value="UniProtKB-SubCell"/>
</dbReference>
<evidence type="ECO:0000256" key="7">
    <source>
        <dbReference type="PIRSR" id="PIRSR628651-50"/>
    </source>
</evidence>
<feature type="binding site" evidence="8">
    <location>
        <position position="802"/>
    </location>
    <ligand>
        <name>Zn(2+)</name>
        <dbReference type="ChEBI" id="CHEBI:29105"/>
        <label>1</label>
    </ligand>
</feature>
<dbReference type="InterPro" id="IPR024610">
    <property type="entry name" value="ING_N_histone-binding"/>
</dbReference>
<name>A0A9Q9DVE2_CURCL</name>
<keyword evidence="3 8" id="KW-0479">Metal-binding</keyword>
<evidence type="ECO:0000256" key="9">
    <source>
        <dbReference type="PROSITE-ProRule" id="PRU00146"/>
    </source>
</evidence>
<evidence type="ECO:0000256" key="1">
    <source>
        <dbReference type="ARBA" id="ARBA00004123"/>
    </source>
</evidence>
<evidence type="ECO:0000256" key="4">
    <source>
        <dbReference type="ARBA" id="ARBA00022771"/>
    </source>
</evidence>
<dbReference type="Pfam" id="PF00628">
    <property type="entry name" value="PHD"/>
    <property type="match status" value="1"/>
</dbReference>
<feature type="compositionally biased region" description="Basic residues" evidence="11">
    <location>
        <begin position="437"/>
        <end position="451"/>
    </location>
</feature>
<dbReference type="Pfam" id="PF12998">
    <property type="entry name" value="ING"/>
    <property type="match status" value="1"/>
</dbReference>
<feature type="compositionally biased region" description="Basic and acidic residues" evidence="11">
    <location>
        <begin position="385"/>
        <end position="396"/>
    </location>
</feature>